<dbReference type="UniPathway" id="UPA00140">
    <property type="reaction ID" value="UER00204"/>
</dbReference>
<comment type="caution">
    <text evidence="11">The sequence shown here is derived from an EMBL/GenBank/DDBJ whole genome shotgun (WGS) entry which is preliminary data.</text>
</comment>
<comment type="pathway">
    <text evidence="1 8">Sulfur metabolism; hydrogen sulfide biosynthesis; sulfite from sulfate: step 1/3.</text>
</comment>
<evidence type="ECO:0000256" key="2">
    <source>
        <dbReference type="ARBA" id="ARBA00022679"/>
    </source>
</evidence>
<dbReference type="InterPro" id="IPR025980">
    <property type="entry name" value="ATP-Sase_PUA-like_dom"/>
</dbReference>
<evidence type="ECO:0000256" key="8">
    <source>
        <dbReference type="HAMAP-Rule" id="MF_00066"/>
    </source>
</evidence>
<dbReference type="NCBIfam" id="NF003166">
    <property type="entry name" value="PRK04149.1"/>
    <property type="match status" value="1"/>
</dbReference>
<dbReference type="Pfam" id="PF14306">
    <property type="entry name" value="PUA_2"/>
    <property type="match status" value="1"/>
</dbReference>
<dbReference type="PANTHER" id="PTHR43509">
    <property type="match status" value="1"/>
</dbReference>
<keyword evidence="12" id="KW-1185">Reference proteome</keyword>
<evidence type="ECO:0000256" key="4">
    <source>
        <dbReference type="ARBA" id="ARBA00022741"/>
    </source>
</evidence>
<dbReference type="Gene3D" id="3.40.50.620">
    <property type="entry name" value="HUPs"/>
    <property type="match status" value="1"/>
</dbReference>
<evidence type="ECO:0000256" key="6">
    <source>
        <dbReference type="ARBA" id="ARBA00037980"/>
    </source>
</evidence>
<evidence type="ECO:0000259" key="9">
    <source>
        <dbReference type="Pfam" id="PF01747"/>
    </source>
</evidence>
<dbReference type="GO" id="GO:0070814">
    <property type="term" value="P:hydrogen sulfide biosynthetic process"/>
    <property type="evidence" value="ECO:0007669"/>
    <property type="project" value="UniProtKB-UniRule"/>
</dbReference>
<dbReference type="InterPro" id="IPR015947">
    <property type="entry name" value="PUA-like_sf"/>
</dbReference>
<evidence type="ECO:0000313" key="11">
    <source>
        <dbReference type="EMBL" id="TCT25008.1"/>
    </source>
</evidence>
<sequence length="390" mass="44434">MIPPHGGILIQREVNQECKDEWIKKAHKLPSVALNAWELSDLEMIATGAFSPLDGYMNENDYVHVLETMRLSNGHIWPLPITLTITKDEAQTIQPGDHIALKGSDGIIYGMMEVQDQFACDKVFEAKSVFGTINNDHPGVKKTLSKGDICLGGPIWLLRRPSHEPFEDYAMTPEDARKYFDAKGWKTIVGFQTRNPIHRAHEYIQKIALELVDGLFVHPLVGETKRDDISPVIRMKSYETILERYFPKNRVKLSIFPAAMRYAGPREAVFHALVRKNYGCTHFIVGRDHAGVGDYYGTYDAQNIFQTFKKEEIDIEILTFEHAFYCHVCAQMATPKTCPHKKQDRLELSGTRVRDMLRNGQKPPVELTRPEVAEILIEGLNQNRTGRQNS</sequence>
<dbReference type="AlphaFoldDB" id="A0A4R3N6X3"/>
<keyword evidence="2 8" id="KW-0808">Transferase</keyword>
<dbReference type="Proteomes" id="UP000294650">
    <property type="component" value="Unassembled WGS sequence"/>
</dbReference>
<dbReference type="GO" id="GO:0004781">
    <property type="term" value="F:sulfate adenylyltransferase (ATP) activity"/>
    <property type="evidence" value="ECO:0007669"/>
    <property type="project" value="UniProtKB-UniRule"/>
</dbReference>
<dbReference type="SUPFAM" id="SSF88697">
    <property type="entry name" value="PUA domain-like"/>
    <property type="match status" value="1"/>
</dbReference>
<dbReference type="Pfam" id="PF01747">
    <property type="entry name" value="ATP-sulfurylase"/>
    <property type="match status" value="1"/>
</dbReference>
<evidence type="ECO:0000259" key="10">
    <source>
        <dbReference type="Pfam" id="PF14306"/>
    </source>
</evidence>
<dbReference type="GO" id="GO:0000103">
    <property type="term" value="P:sulfate assimilation"/>
    <property type="evidence" value="ECO:0007669"/>
    <property type="project" value="UniProtKB-UniRule"/>
</dbReference>
<dbReference type="EMBL" id="SMAN01000004">
    <property type="protein sequence ID" value="TCT25008.1"/>
    <property type="molecule type" value="Genomic_DNA"/>
</dbReference>
<dbReference type="EC" id="2.7.7.4" evidence="8"/>
<comment type="catalytic activity">
    <reaction evidence="7 8">
        <text>sulfate + ATP + H(+) = adenosine 5'-phosphosulfate + diphosphate</text>
        <dbReference type="Rhea" id="RHEA:18133"/>
        <dbReference type="ChEBI" id="CHEBI:15378"/>
        <dbReference type="ChEBI" id="CHEBI:16189"/>
        <dbReference type="ChEBI" id="CHEBI:30616"/>
        <dbReference type="ChEBI" id="CHEBI:33019"/>
        <dbReference type="ChEBI" id="CHEBI:58243"/>
        <dbReference type="EC" id="2.7.7.4"/>
    </reaction>
</comment>
<protein>
    <recommendedName>
        <fullName evidence="8">Sulfate adenylyltransferase</fullName>
        <ecNumber evidence="8">2.7.7.4</ecNumber>
    </recommendedName>
    <alternativeName>
        <fullName evidence="8">ATP-sulfurylase</fullName>
    </alternativeName>
    <alternativeName>
        <fullName evidence="8">Sulfate adenylate transferase</fullName>
        <shortName evidence="8">SAT</shortName>
    </alternativeName>
</protein>
<dbReference type="NCBIfam" id="TIGR00339">
    <property type="entry name" value="sopT"/>
    <property type="match status" value="1"/>
</dbReference>
<comment type="similarity">
    <text evidence="6 8">Belongs to the sulfate adenylyltransferase family.</text>
</comment>
<dbReference type="InterPro" id="IPR024951">
    <property type="entry name" value="Sulfurylase_cat_dom"/>
</dbReference>
<dbReference type="HAMAP" id="MF_00066">
    <property type="entry name" value="Sulf_adenylyltr"/>
    <property type="match status" value="1"/>
</dbReference>
<dbReference type="CDD" id="cd00517">
    <property type="entry name" value="ATPS"/>
    <property type="match status" value="1"/>
</dbReference>
<name>A0A4R3N6X3_9BACI</name>
<reference evidence="11 12" key="1">
    <citation type="submission" date="2019-03" db="EMBL/GenBank/DDBJ databases">
        <title>Genomic Encyclopedia of Type Strains, Phase IV (KMG-IV): sequencing the most valuable type-strain genomes for metagenomic binning, comparative biology and taxonomic classification.</title>
        <authorList>
            <person name="Goeker M."/>
        </authorList>
    </citation>
    <scope>NUCLEOTIDE SEQUENCE [LARGE SCALE GENOMIC DNA]</scope>
    <source>
        <strain evidence="11 12">DSM 25894</strain>
    </source>
</reference>
<dbReference type="InterPro" id="IPR020792">
    <property type="entry name" value="SO4_adenylyltransferase_pro"/>
</dbReference>
<dbReference type="OrthoDB" id="9804504at2"/>
<dbReference type="InterPro" id="IPR014729">
    <property type="entry name" value="Rossmann-like_a/b/a_fold"/>
</dbReference>
<evidence type="ECO:0000256" key="5">
    <source>
        <dbReference type="ARBA" id="ARBA00022840"/>
    </source>
</evidence>
<gene>
    <name evidence="8" type="primary">sat</name>
    <name evidence="11" type="ORF">EDD68_10476</name>
</gene>
<organism evidence="11 12">
    <name type="scientific">Melghiribacillus thermohalophilus</name>
    <dbReference type="NCBI Taxonomy" id="1324956"/>
    <lineage>
        <taxon>Bacteria</taxon>
        <taxon>Bacillati</taxon>
        <taxon>Bacillota</taxon>
        <taxon>Bacilli</taxon>
        <taxon>Bacillales</taxon>
        <taxon>Bacillaceae</taxon>
        <taxon>Melghiribacillus</taxon>
    </lineage>
</organism>
<keyword evidence="4 8" id="KW-0547">Nucleotide-binding</keyword>
<dbReference type="Gene3D" id="3.10.400.10">
    <property type="entry name" value="Sulfate adenylyltransferase"/>
    <property type="match status" value="1"/>
</dbReference>
<dbReference type="InterPro" id="IPR002650">
    <property type="entry name" value="Sulphate_adenylyltransferase"/>
</dbReference>
<dbReference type="GO" id="GO:0005524">
    <property type="term" value="F:ATP binding"/>
    <property type="evidence" value="ECO:0007669"/>
    <property type="project" value="UniProtKB-KW"/>
</dbReference>
<dbReference type="SUPFAM" id="SSF52374">
    <property type="entry name" value="Nucleotidylyl transferase"/>
    <property type="match status" value="1"/>
</dbReference>
<feature type="domain" description="ATP-sulfurylase PUA-like" evidence="10">
    <location>
        <begin position="2"/>
        <end position="159"/>
    </location>
</feature>
<evidence type="ECO:0000313" key="12">
    <source>
        <dbReference type="Proteomes" id="UP000294650"/>
    </source>
</evidence>
<keyword evidence="3 8" id="KW-0548">Nucleotidyltransferase</keyword>
<evidence type="ECO:0000256" key="3">
    <source>
        <dbReference type="ARBA" id="ARBA00022695"/>
    </source>
</evidence>
<dbReference type="RefSeq" id="WP_132371173.1">
    <property type="nucleotide sequence ID" value="NZ_SMAN01000004.1"/>
</dbReference>
<evidence type="ECO:0000256" key="1">
    <source>
        <dbReference type="ARBA" id="ARBA00005048"/>
    </source>
</evidence>
<keyword evidence="5 8" id="KW-0067">ATP-binding</keyword>
<accession>A0A4R3N6X3</accession>
<proteinExistence type="inferred from homology"/>
<feature type="domain" description="Sulphate adenylyltransferase catalytic" evidence="9">
    <location>
        <begin position="168"/>
        <end position="378"/>
    </location>
</feature>
<evidence type="ECO:0000256" key="7">
    <source>
        <dbReference type="ARBA" id="ARBA00049370"/>
    </source>
</evidence>
<dbReference type="PANTHER" id="PTHR43509:SF1">
    <property type="entry name" value="SULFATE ADENYLYLTRANSFERASE"/>
    <property type="match status" value="1"/>
</dbReference>